<dbReference type="PROSITE" id="PS51679">
    <property type="entry name" value="SAM_MT_C5"/>
    <property type="match status" value="1"/>
</dbReference>
<comment type="catalytic activity">
    <reaction evidence="7">
        <text>a 2'-deoxycytidine in DNA + S-adenosyl-L-methionine = a 5-methyl-2'-deoxycytidine in DNA + S-adenosyl-L-homocysteine + H(+)</text>
        <dbReference type="Rhea" id="RHEA:13681"/>
        <dbReference type="Rhea" id="RHEA-COMP:11369"/>
        <dbReference type="Rhea" id="RHEA-COMP:11370"/>
        <dbReference type="ChEBI" id="CHEBI:15378"/>
        <dbReference type="ChEBI" id="CHEBI:57856"/>
        <dbReference type="ChEBI" id="CHEBI:59789"/>
        <dbReference type="ChEBI" id="CHEBI:85452"/>
        <dbReference type="ChEBI" id="CHEBI:85454"/>
        <dbReference type="EC" id="2.1.1.37"/>
    </reaction>
</comment>
<dbReference type="GO" id="GO:0044027">
    <property type="term" value="P:negative regulation of gene expression via chromosomal CpG island methylation"/>
    <property type="evidence" value="ECO:0007669"/>
    <property type="project" value="TreeGrafter"/>
</dbReference>
<dbReference type="Gene3D" id="3.40.50.150">
    <property type="entry name" value="Vaccinia Virus protein VP39"/>
    <property type="match status" value="1"/>
</dbReference>
<organism evidence="8 9">
    <name type="scientific">Tessaracoccus defluvii</name>
    <dbReference type="NCBI Taxonomy" id="1285901"/>
    <lineage>
        <taxon>Bacteria</taxon>
        <taxon>Bacillati</taxon>
        <taxon>Actinomycetota</taxon>
        <taxon>Actinomycetes</taxon>
        <taxon>Propionibacteriales</taxon>
        <taxon>Propionibacteriaceae</taxon>
        <taxon>Tessaracoccus</taxon>
    </lineage>
</organism>
<dbReference type="InterPro" id="IPR018117">
    <property type="entry name" value="C5_DNA_meth_AS"/>
</dbReference>
<gene>
    <name evidence="8" type="ORF">H9L22_14085</name>
</gene>
<protein>
    <recommendedName>
        <fullName evidence="7">Cytosine-specific methyltransferase</fullName>
        <ecNumber evidence="7">2.1.1.37</ecNumber>
    </recommendedName>
</protein>
<sequence>MLEEPTASPAPKPTAVSLFSGCGGFCEGVRAADFDVKAAVEIDRFAAETYRANFPETPLYEGDVATFLNDDSSVWADDSERFSEIKPGTIDLVFGGPPCQGFSQIGPRMLDDPRNKLYMEFIRVLKYLRPATFLMENVPNMLLIGKGTFKRQVLDALAEAGYSNCAVRIVVSSDYGVPQVRKRAIFFGVRDDLTLDGAVGAFFEDALAEEERPTPTVWDAIGDLPEATAIHYESLPYPRTEVRSALLDDLRLDRDGASFARETKVTQSREKHARLHNHHTKEIQDRRKALIALLKPGAKGDSLPKEVWNGLRPEKWRRLPINRPAYTILAQMHRDLSEWVHPKYERWITVREAARLQSFHDGFVFHSSEWQMLKQIGNAVPPLMARALAAVARRAIEETRPDESAPIIALESYRHPASEVDVSAQEVVAR</sequence>
<dbReference type="InterPro" id="IPR029063">
    <property type="entry name" value="SAM-dependent_MTases_sf"/>
</dbReference>
<keyword evidence="9" id="KW-1185">Reference proteome</keyword>
<evidence type="ECO:0000256" key="5">
    <source>
        <dbReference type="PROSITE-ProRule" id="PRU01016"/>
    </source>
</evidence>
<dbReference type="PANTHER" id="PTHR10629">
    <property type="entry name" value="CYTOSINE-SPECIFIC METHYLTRANSFERASE"/>
    <property type="match status" value="1"/>
</dbReference>
<evidence type="ECO:0000256" key="4">
    <source>
        <dbReference type="ARBA" id="ARBA00022747"/>
    </source>
</evidence>
<accession>A0A7H0H469</accession>
<dbReference type="InterPro" id="IPR050390">
    <property type="entry name" value="C5-Methyltransferase"/>
</dbReference>
<dbReference type="InterPro" id="IPR001525">
    <property type="entry name" value="C5_MeTfrase"/>
</dbReference>
<evidence type="ECO:0000256" key="1">
    <source>
        <dbReference type="ARBA" id="ARBA00022603"/>
    </source>
</evidence>
<dbReference type="NCBIfam" id="TIGR00675">
    <property type="entry name" value="dcm"/>
    <property type="match status" value="1"/>
</dbReference>
<evidence type="ECO:0000256" key="6">
    <source>
        <dbReference type="RuleBase" id="RU000416"/>
    </source>
</evidence>
<dbReference type="Gene3D" id="3.90.120.10">
    <property type="entry name" value="DNA Methylase, subunit A, domain 2"/>
    <property type="match status" value="1"/>
</dbReference>
<keyword evidence="4" id="KW-0680">Restriction system</keyword>
<dbReference type="EMBL" id="CP060789">
    <property type="protein sequence ID" value="QNP55335.1"/>
    <property type="molecule type" value="Genomic_DNA"/>
</dbReference>
<feature type="active site" evidence="5">
    <location>
        <position position="99"/>
    </location>
</feature>
<dbReference type="GO" id="GO:0003677">
    <property type="term" value="F:DNA binding"/>
    <property type="evidence" value="ECO:0007669"/>
    <property type="project" value="TreeGrafter"/>
</dbReference>
<keyword evidence="3 5" id="KW-0949">S-adenosyl-L-methionine</keyword>
<dbReference type="AlphaFoldDB" id="A0A7H0H469"/>
<dbReference type="PRINTS" id="PR00105">
    <property type="entry name" value="C5METTRFRASE"/>
</dbReference>
<evidence type="ECO:0000256" key="2">
    <source>
        <dbReference type="ARBA" id="ARBA00022679"/>
    </source>
</evidence>
<dbReference type="PROSITE" id="PS00094">
    <property type="entry name" value="C5_MTASE_1"/>
    <property type="match status" value="1"/>
</dbReference>
<proteinExistence type="inferred from homology"/>
<evidence type="ECO:0000313" key="9">
    <source>
        <dbReference type="Proteomes" id="UP000516117"/>
    </source>
</evidence>
<dbReference type="GO" id="GO:0003886">
    <property type="term" value="F:DNA (cytosine-5-)-methyltransferase activity"/>
    <property type="evidence" value="ECO:0007669"/>
    <property type="project" value="UniProtKB-EC"/>
</dbReference>
<dbReference type="RefSeq" id="WP_187720469.1">
    <property type="nucleotide sequence ID" value="NZ_BAABBL010000011.1"/>
</dbReference>
<dbReference type="Pfam" id="PF00145">
    <property type="entry name" value="DNA_methylase"/>
    <property type="match status" value="1"/>
</dbReference>
<evidence type="ECO:0000313" key="8">
    <source>
        <dbReference type="EMBL" id="QNP55335.1"/>
    </source>
</evidence>
<dbReference type="GO" id="GO:0032259">
    <property type="term" value="P:methylation"/>
    <property type="evidence" value="ECO:0007669"/>
    <property type="project" value="UniProtKB-KW"/>
</dbReference>
<keyword evidence="1 5" id="KW-0489">Methyltransferase</keyword>
<dbReference type="GO" id="GO:0009307">
    <property type="term" value="P:DNA restriction-modification system"/>
    <property type="evidence" value="ECO:0007669"/>
    <property type="project" value="UniProtKB-KW"/>
</dbReference>
<comment type="similarity">
    <text evidence="5 6">Belongs to the class I-like SAM-binding methyltransferase superfamily. C5-methyltransferase family.</text>
</comment>
<dbReference type="Proteomes" id="UP000516117">
    <property type="component" value="Chromosome"/>
</dbReference>
<evidence type="ECO:0000256" key="3">
    <source>
        <dbReference type="ARBA" id="ARBA00022691"/>
    </source>
</evidence>
<dbReference type="EC" id="2.1.1.37" evidence="7"/>
<keyword evidence="2 5" id="KW-0808">Transferase</keyword>
<dbReference type="SUPFAM" id="SSF53335">
    <property type="entry name" value="S-adenosyl-L-methionine-dependent methyltransferases"/>
    <property type="match status" value="1"/>
</dbReference>
<dbReference type="REBASE" id="443424">
    <property type="entry name" value="M.Tde17540ORF14085P"/>
</dbReference>
<name>A0A7H0H469_9ACTN</name>
<reference evidence="8 9" key="1">
    <citation type="submission" date="2020-08" db="EMBL/GenBank/DDBJ databases">
        <title>Genome sequence of Tessaracoccus defluvii JCM 17540T.</title>
        <authorList>
            <person name="Hyun D.-W."/>
            <person name="Bae J.-W."/>
        </authorList>
    </citation>
    <scope>NUCLEOTIDE SEQUENCE [LARGE SCALE GENOMIC DNA]</scope>
    <source>
        <strain evidence="8 9">JCM 17540</strain>
    </source>
</reference>
<dbReference type="KEGG" id="tdf:H9L22_14085"/>
<dbReference type="PANTHER" id="PTHR10629:SF52">
    <property type="entry name" value="DNA (CYTOSINE-5)-METHYLTRANSFERASE 1"/>
    <property type="match status" value="1"/>
</dbReference>
<evidence type="ECO:0000256" key="7">
    <source>
        <dbReference type="RuleBase" id="RU000417"/>
    </source>
</evidence>